<sequence length="63" mass="6986">MRKMVDCRDHPSEMHCTLVIAGEEEEVVRAATEHAVSVHGHTDGPELRAQIRSALKDEAVQHA</sequence>
<evidence type="ECO:0000313" key="2">
    <source>
        <dbReference type="Proteomes" id="UP000032458"/>
    </source>
</evidence>
<name>A0A0D7CPR5_9ACTN</name>
<evidence type="ECO:0008006" key="3">
    <source>
        <dbReference type="Google" id="ProtNLM"/>
    </source>
</evidence>
<dbReference type="AlphaFoldDB" id="A0A0D7CPR5"/>
<dbReference type="EMBL" id="JRKI01000018">
    <property type="protein sequence ID" value="KIZ17402.1"/>
    <property type="molecule type" value="Genomic_DNA"/>
</dbReference>
<accession>A0A0D7CPR5</accession>
<dbReference type="Proteomes" id="UP000032458">
    <property type="component" value="Unassembled WGS sequence"/>
</dbReference>
<gene>
    <name evidence="1" type="ORF">SNA_12895</name>
</gene>
<dbReference type="InterPro" id="IPR009409">
    <property type="entry name" value="DUF1059"/>
</dbReference>
<proteinExistence type="predicted"/>
<dbReference type="PATRIC" id="fig|1240678.4.peg.2714"/>
<keyword evidence="2" id="KW-1185">Reference proteome</keyword>
<comment type="caution">
    <text evidence="1">The sequence shown here is derived from an EMBL/GenBank/DDBJ whole genome shotgun (WGS) entry which is preliminary data.</text>
</comment>
<protein>
    <recommendedName>
        <fullName evidence="3">DUF1059 domain-containing protein</fullName>
    </recommendedName>
</protein>
<evidence type="ECO:0000313" key="1">
    <source>
        <dbReference type="EMBL" id="KIZ17402.1"/>
    </source>
</evidence>
<organism evidence="1 2">
    <name type="scientific">Streptomyces natalensis ATCC 27448</name>
    <dbReference type="NCBI Taxonomy" id="1240678"/>
    <lineage>
        <taxon>Bacteria</taxon>
        <taxon>Bacillati</taxon>
        <taxon>Actinomycetota</taxon>
        <taxon>Actinomycetes</taxon>
        <taxon>Kitasatosporales</taxon>
        <taxon>Streptomycetaceae</taxon>
        <taxon>Streptomyces</taxon>
    </lineage>
</organism>
<dbReference type="RefSeq" id="WP_030071857.1">
    <property type="nucleotide sequence ID" value="NZ_JRKI01000018.1"/>
</dbReference>
<dbReference type="Pfam" id="PF06348">
    <property type="entry name" value="DUF1059"/>
    <property type="match status" value="1"/>
</dbReference>
<reference evidence="1 2" key="1">
    <citation type="submission" date="2014-09" db="EMBL/GenBank/DDBJ databases">
        <title>Draft genome sequence of Streptomyces natalensis ATCC 27448, producer of the antifungal pimaricin.</title>
        <authorList>
            <person name="Mendes M.V."/>
            <person name="Beites T."/>
            <person name="Pires S."/>
            <person name="Santos C.L."/>
            <person name="Moradas-Ferreira P."/>
        </authorList>
    </citation>
    <scope>NUCLEOTIDE SEQUENCE [LARGE SCALE GENOMIC DNA]</scope>
    <source>
        <strain evidence="1 2">ATCC 27448</strain>
    </source>
</reference>